<dbReference type="GO" id="GO:0016226">
    <property type="term" value="P:iron-sulfur cluster assembly"/>
    <property type="evidence" value="ECO:0007669"/>
    <property type="project" value="InterPro"/>
</dbReference>
<evidence type="ECO:0000313" key="3">
    <source>
        <dbReference type="Proteomes" id="UP000178721"/>
    </source>
</evidence>
<comment type="caution">
    <text evidence="2">The sequence shown here is derived from an EMBL/GenBank/DDBJ whole genome shotgun (WGS) entry which is preliminary data.</text>
</comment>
<organism evidence="2 3">
    <name type="scientific">Candidatus Nealsonbacteria bacterium RIFCSPHIGHO2_01_FULL_43_31</name>
    <dbReference type="NCBI Taxonomy" id="1801665"/>
    <lineage>
        <taxon>Bacteria</taxon>
        <taxon>Candidatus Nealsoniibacteriota</taxon>
    </lineage>
</organism>
<dbReference type="Gene3D" id="3.90.1010.10">
    <property type="match status" value="1"/>
</dbReference>
<proteinExistence type="predicted"/>
<gene>
    <name evidence="2" type="ORF">A2654_00055</name>
</gene>
<evidence type="ECO:0000259" key="1">
    <source>
        <dbReference type="Pfam" id="PF01592"/>
    </source>
</evidence>
<dbReference type="AlphaFoldDB" id="A0A1G2E494"/>
<protein>
    <submittedName>
        <fullName evidence="2">Iron-sulfur cluster assembly scaffold protein</fullName>
    </submittedName>
</protein>
<dbReference type="Pfam" id="PF01592">
    <property type="entry name" value="NifU_N"/>
    <property type="match status" value="1"/>
</dbReference>
<accession>A0A1G2E494</accession>
<dbReference type="Proteomes" id="UP000178721">
    <property type="component" value="Unassembled WGS sequence"/>
</dbReference>
<dbReference type="GO" id="GO:0051536">
    <property type="term" value="F:iron-sulfur cluster binding"/>
    <property type="evidence" value="ECO:0007669"/>
    <property type="project" value="InterPro"/>
</dbReference>
<dbReference type="PANTHER" id="PTHR10093">
    <property type="entry name" value="IRON-SULFUR CLUSTER ASSEMBLY ENZYME NIFU HOMOLOG"/>
    <property type="match status" value="1"/>
</dbReference>
<dbReference type="EMBL" id="MHMA01000004">
    <property type="protein sequence ID" value="OGZ20674.1"/>
    <property type="molecule type" value="Genomic_DNA"/>
</dbReference>
<feature type="domain" description="NIF system FeS cluster assembly NifU N-terminal" evidence="1">
    <location>
        <begin position="6"/>
        <end position="130"/>
    </location>
</feature>
<dbReference type="SUPFAM" id="SSF82649">
    <property type="entry name" value="SufE/NifU"/>
    <property type="match status" value="1"/>
</dbReference>
<dbReference type="InterPro" id="IPR002871">
    <property type="entry name" value="NIF_FeS_clus_asmbl_NifU_N"/>
</dbReference>
<dbReference type="GO" id="GO:0005506">
    <property type="term" value="F:iron ion binding"/>
    <property type="evidence" value="ECO:0007669"/>
    <property type="project" value="InterPro"/>
</dbReference>
<name>A0A1G2E494_9BACT</name>
<evidence type="ECO:0000313" key="2">
    <source>
        <dbReference type="EMBL" id="OGZ20674.1"/>
    </source>
</evidence>
<dbReference type="CDD" id="cd06664">
    <property type="entry name" value="IscU_like"/>
    <property type="match status" value="1"/>
</dbReference>
<sequence length="131" mass="14635">MEQPYYTKKILERFIHPRNLGKIKDADGIGDTQNLRCGDLMNLYIKVAKQDGREIIKDAKFETIGCGHAIAISDMICDLVKGKTFEEAQKVGFETIVKEIGPIPPVKMHCAKLAQAALKAAIDDYLKKSKK</sequence>
<reference evidence="2 3" key="1">
    <citation type="journal article" date="2016" name="Nat. Commun.">
        <title>Thousands of microbial genomes shed light on interconnected biogeochemical processes in an aquifer system.</title>
        <authorList>
            <person name="Anantharaman K."/>
            <person name="Brown C.T."/>
            <person name="Hug L.A."/>
            <person name="Sharon I."/>
            <person name="Castelle C.J."/>
            <person name="Probst A.J."/>
            <person name="Thomas B.C."/>
            <person name="Singh A."/>
            <person name="Wilkins M.J."/>
            <person name="Karaoz U."/>
            <person name="Brodie E.L."/>
            <person name="Williams K.H."/>
            <person name="Hubbard S.S."/>
            <person name="Banfield J.F."/>
        </authorList>
    </citation>
    <scope>NUCLEOTIDE SEQUENCE [LARGE SCALE GENOMIC DNA]</scope>
</reference>